<keyword evidence="2" id="KW-1185">Reference proteome</keyword>
<comment type="caution">
    <text evidence="1">The sequence shown here is derived from an EMBL/GenBank/DDBJ whole genome shotgun (WGS) entry which is preliminary data.</text>
</comment>
<protein>
    <submittedName>
        <fullName evidence="1">Uncharacterized protein</fullName>
    </submittedName>
</protein>
<evidence type="ECO:0000313" key="2">
    <source>
        <dbReference type="Proteomes" id="UP001500221"/>
    </source>
</evidence>
<dbReference type="PROSITE" id="PS51257">
    <property type="entry name" value="PROKAR_LIPOPROTEIN"/>
    <property type="match status" value="1"/>
</dbReference>
<gene>
    <name evidence="1" type="ORF">GCM10023340_14270</name>
</gene>
<dbReference type="RefSeq" id="WP_345456218.1">
    <property type="nucleotide sequence ID" value="NZ_BAABKG010000002.1"/>
</dbReference>
<proteinExistence type="predicted"/>
<evidence type="ECO:0000313" key="1">
    <source>
        <dbReference type="EMBL" id="GAA5145261.1"/>
    </source>
</evidence>
<sequence length="363" mass="36661">MRSRTASLAGLGLALTLAGLTGCSGDDGDDDSGSGGRLGEARAALPATTSNLEFIDRAASAERAGIGGDVTIDEYLAATSTTRLASSPLAQTIFVADDAGVELDERDVVWSATATYGSDDEGGGTVTVFRVDEEVDLGAVVAELEDGGLAAEDTDGRVRLVGEPSEVVDTADGYTAIAGGYPTSFFDVTIDEDAGLVVVGSGAADVFEVVDGDAPGLDDGPLAELLDDLGSDEAEQVVGFAPPDCGAVLGARATEEQLAQLEADAPDFGQPVATLLAEGPAGQQALLRMADDEAAAADVPVREAYLAEGTLAATRQPVADVLDVASVTQDGNTVVVEAAVPDGVPLDTFEQLALTADGPFACY</sequence>
<reference evidence="2" key="1">
    <citation type="journal article" date="2019" name="Int. J. Syst. Evol. Microbiol.">
        <title>The Global Catalogue of Microorganisms (GCM) 10K type strain sequencing project: providing services to taxonomists for standard genome sequencing and annotation.</title>
        <authorList>
            <consortium name="The Broad Institute Genomics Platform"/>
            <consortium name="The Broad Institute Genome Sequencing Center for Infectious Disease"/>
            <person name="Wu L."/>
            <person name="Ma J."/>
        </authorList>
    </citation>
    <scope>NUCLEOTIDE SEQUENCE [LARGE SCALE GENOMIC DNA]</scope>
    <source>
        <strain evidence="2">JCM 18459</strain>
    </source>
</reference>
<name>A0ABP9PEG9_9ACTN</name>
<dbReference type="Proteomes" id="UP001500221">
    <property type="component" value="Unassembled WGS sequence"/>
</dbReference>
<organism evidence="1 2">
    <name type="scientific">Nocardioides marinquilinus</name>
    <dbReference type="NCBI Taxonomy" id="1210400"/>
    <lineage>
        <taxon>Bacteria</taxon>
        <taxon>Bacillati</taxon>
        <taxon>Actinomycetota</taxon>
        <taxon>Actinomycetes</taxon>
        <taxon>Propionibacteriales</taxon>
        <taxon>Nocardioidaceae</taxon>
        <taxon>Nocardioides</taxon>
    </lineage>
</organism>
<dbReference type="EMBL" id="BAABKG010000002">
    <property type="protein sequence ID" value="GAA5145261.1"/>
    <property type="molecule type" value="Genomic_DNA"/>
</dbReference>
<accession>A0ABP9PEG9</accession>